<dbReference type="GO" id="GO:0016020">
    <property type="term" value="C:membrane"/>
    <property type="evidence" value="ECO:0007669"/>
    <property type="project" value="InterPro"/>
</dbReference>
<comment type="similarity">
    <text evidence="1">Belongs to the reduced folate carrier (RFC) transporter (TC 2.A.48) family.</text>
</comment>
<dbReference type="InterPro" id="IPR021109">
    <property type="entry name" value="Peptidase_aspartic_dom_sf"/>
</dbReference>
<dbReference type="CDD" id="cd00303">
    <property type="entry name" value="retropepsin_like"/>
    <property type="match status" value="1"/>
</dbReference>
<dbReference type="Proteomes" id="UP000475862">
    <property type="component" value="Unassembled WGS sequence"/>
</dbReference>
<evidence type="ECO:0000313" key="4">
    <source>
        <dbReference type="Proteomes" id="UP000475862"/>
    </source>
</evidence>
<dbReference type="InterPro" id="IPR002666">
    <property type="entry name" value="Folate_carrier"/>
</dbReference>
<evidence type="ECO:0000313" key="3">
    <source>
        <dbReference type="EMBL" id="KAE9537214.1"/>
    </source>
</evidence>
<keyword evidence="2" id="KW-0812">Transmembrane</keyword>
<feature type="transmembrane region" description="Helical" evidence="2">
    <location>
        <begin position="1540"/>
        <end position="1560"/>
    </location>
</feature>
<feature type="transmembrane region" description="Helical" evidence="2">
    <location>
        <begin position="1368"/>
        <end position="1385"/>
    </location>
</feature>
<feature type="transmembrane region" description="Helical" evidence="2">
    <location>
        <begin position="1567"/>
        <end position="1585"/>
    </location>
</feature>
<protein>
    <submittedName>
        <fullName evidence="3">Uncharacterized protein</fullName>
    </submittedName>
</protein>
<feature type="transmembrane region" description="Helical" evidence="2">
    <location>
        <begin position="1787"/>
        <end position="1805"/>
    </location>
</feature>
<feature type="transmembrane region" description="Helical" evidence="2">
    <location>
        <begin position="1761"/>
        <end position="1781"/>
    </location>
</feature>
<dbReference type="PANTHER" id="PTHR47331:SF4">
    <property type="entry name" value="PEPTIDASE S1 DOMAIN-CONTAINING PROTEIN"/>
    <property type="match status" value="1"/>
</dbReference>
<evidence type="ECO:0000256" key="2">
    <source>
        <dbReference type="SAM" id="Phobius"/>
    </source>
</evidence>
<feature type="transmembrane region" description="Helical" evidence="2">
    <location>
        <begin position="1817"/>
        <end position="1840"/>
    </location>
</feature>
<feature type="transmembrane region" description="Helical" evidence="2">
    <location>
        <begin position="1119"/>
        <end position="1140"/>
    </location>
</feature>
<dbReference type="InterPro" id="IPR036259">
    <property type="entry name" value="MFS_trans_sf"/>
</dbReference>
<feature type="transmembrane region" description="Helical" evidence="2">
    <location>
        <begin position="1342"/>
        <end position="1362"/>
    </location>
</feature>
<feature type="transmembrane region" description="Helical" evidence="2">
    <location>
        <begin position="1695"/>
        <end position="1719"/>
    </location>
</feature>
<feature type="transmembrane region" description="Helical" evidence="2">
    <location>
        <begin position="1184"/>
        <end position="1203"/>
    </location>
</feature>
<dbReference type="Pfam" id="PF01770">
    <property type="entry name" value="Folate_carrier"/>
    <property type="match status" value="2"/>
</dbReference>
<feature type="transmembrane region" description="Helical" evidence="2">
    <location>
        <begin position="1514"/>
        <end position="1534"/>
    </location>
</feature>
<feature type="transmembrane region" description="Helical" evidence="2">
    <location>
        <begin position="1058"/>
        <end position="1076"/>
    </location>
</feature>
<dbReference type="Pfam" id="PF05380">
    <property type="entry name" value="Peptidase_A17"/>
    <property type="match status" value="1"/>
</dbReference>
<keyword evidence="2" id="KW-0472">Membrane</keyword>
<dbReference type="Pfam" id="PF03564">
    <property type="entry name" value="DUF1759"/>
    <property type="match status" value="1"/>
</dbReference>
<evidence type="ECO:0000256" key="1">
    <source>
        <dbReference type="ARBA" id="ARBA00005773"/>
    </source>
</evidence>
<organism evidence="3 4">
    <name type="scientific">Aphis glycines</name>
    <name type="common">Soybean aphid</name>
    <dbReference type="NCBI Taxonomy" id="307491"/>
    <lineage>
        <taxon>Eukaryota</taxon>
        <taxon>Metazoa</taxon>
        <taxon>Ecdysozoa</taxon>
        <taxon>Arthropoda</taxon>
        <taxon>Hexapoda</taxon>
        <taxon>Insecta</taxon>
        <taxon>Pterygota</taxon>
        <taxon>Neoptera</taxon>
        <taxon>Paraneoptera</taxon>
        <taxon>Hemiptera</taxon>
        <taxon>Sternorrhyncha</taxon>
        <taxon>Aphidomorpha</taxon>
        <taxon>Aphidoidea</taxon>
        <taxon>Aphididae</taxon>
        <taxon>Aphidini</taxon>
        <taxon>Aphis</taxon>
        <taxon>Aphis</taxon>
    </lineage>
</organism>
<proteinExistence type="inferred from homology"/>
<reference evidence="3 4" key="1">
    <citation type="submission" date="2019-08" db="EMBL/GenBank/DDBJ databases">
        <title>The genome of the soybean aphid Biotype 1, its phylome, world population structure and adaptation to the North American continent.</title>
        <authorList>
            <person name="Giordano R."/>
            <person name="Donthu R.K."/>
            <person name="Hernandez A.G."/>
            <person name="Wright C.L."/>
            <person name="Zimin A.V."/>
        </authorList>
    </citation>
    <scope>NUCLEOTIDE SEQUENCE [LARGE SCALE GENOMIC DNA]</scope>
    <source>
        <tissue evidence="3">Whole aphids</tissue>
    </source>
</reference>
<feature type="transmembrane region" description="Helical" evidence="2">
    <location>
        <begin position="1081"/>
        <end position="1099"/>
    </location>
</feature>
<dbReference type="EMBL" id="VYZN01000018">
    <property type="protein sequence ID" value="KAE9537214.1"/>
    <property type="molecule type" value="Genomic_DNA"/>
</dbReference>
<gene>
    <name evidence="3" type="ORF">AGLY_006237</name>
</gene>
<dbReference type="SUPFAM" id="SSF50630">
    <property type="entry name" value="Acid proteases"/>
    <property type="match status" value="1"/>
</dbReference>
<dbReference type="InterPro" id="IPR008042">
    <property type="entry name" value="Retrotrans_Pao"/>
</dbReference>
<dbReference type="Gene3D" id="2.40.70.10">
    <property type="entry name" value="Acid Proteases"/>
    <property type="match status" value="1"/>
</dbReference>
<keyword evidence="4" id="KW-1185">Reference proteome</keyword>
<dbReference type="CDD" id="cd06174">
    <property type="entry name" value="MFS"/>
    <property type="match status" value="1"/>
</dbReference>
<feature type="transmembrane region" description="Helical" evidence="2">
    <location>
        <begin position="1605"/>
        <end position="1624"/>
    </location>
</feature>
<dbReference type="Gene3D" id="1.20.1250.20">
    <property type="entry name" value="MFS general substrate transporter like domains"/>
    <property type="match status" value="2"/>
</dbReference>
<dbReference type="SUPFAM" id="SSF103473">
    <property type="entry name" value="MFS general substrate transporter"/>
    <property type="match status" value="2"/>
</dbReference>
<feature type="transmembrane region" description="Helical" evidence="2">
    <location>
        <begin position="1731"/>
        <end position="1749"/>
    </location>
</feature>
<dbReference type="PANTHER" id="PTHR47331">
    <property type="entry name" value="PHD-TYPE DOMAIN-CONTAINING PROTEIN"/>
    <property type="match status" value="1"/>
</dbReference>
<dbReference type="InterPro" id="IPR005312">
    <property type="entry name" value="DUF1759"/>
</dbReference>
<dbReference type="GO" id="GO:0090482">
    <property type="term" value="F:vitamin transmembrane transporter activity"/>
    <property type="evidence" value="ECO:0007669"/>
    <property type="project" value="InterPro"/>
</dbReference>
<feature type="transmembrane region" description="Helical" evidence="2">
    <location>
        <begin position="1852"/>
        <end position="1873"/>
    </location>
</feature>
<dbReference type="OrthoDB" id="6626692at2759"/>
<name>A0A6G0TQK9_APHGL</name>
<keyword evidence="2" id="KW-1133">Transmembrane helix</keyword>
<comment type="caution">
    <text evidence="3">The sequence shown here is derived from an EMBL/GenBank/DDBJ whole genome shotgun (WGS) entry which is preliminary data.</text>
</comment>
<feature type="transmembrane region" description="Helical" evidence="2">
    <location>
        <begin position="1152"/>
        <end position="1178"/>
    </location>
</feature>
<accession>A0A6G0TQK9</accession>
<feature type="transmembrane region" description="Helical" evidence="2">
    <location>
        <begin position="1397"/>
        <end position="1415"/>
    </location>
</feature>
<sequence length="1878" mass="212545">MLADWSKERAPSSIQKRENVDVNEVHVRKEKIEGIWSEYERIQSAIEETEGVEMNEQDKYREEFEDMFFKAVGIAKKLTEPVVNKKEAQPYHGIDEDRTCERNDRSIEMISDITSESSARLRQFTDALTSHMSALETLGHMPSNWGPLLVHLIVTKLDKNSRREWETNAPKEEVAPVEVIIEFLEARFKILEAIETCKNINNRQGAYKFNNHNKQFNERSSSLVIGNNKGCYICQAPHTIYKCPIFIALPVTERIKKVAEMKLCKLCLRQHAPKKCNGKNCFTCSKPHNTMLHLSNNSELRKSEAEKPSEDQEAVSAISVHVAANSSDQVLLSTAEVWVQNESGESQIGRVLLDSGSQCNFITESMAQILKLKKTRVQHTVLGIGGKSQYVKAAVVVTIRSRINNYSLTCSCLVVPKITNALPSVNIGGVCIVPSNIELADTSFKIPKKIDLLLGACHFFEILCKQKIKPTINGPIFQETQLGWVVSGLVTSKCTDNKPNNINCHTATLVDEDRSARLEIMVSKFWRTEEFEAAVPYTKEEKKCVDHFESTVNRKENGRFIVHLPLKNDANIKIGPSYEIAKRRFLALERRLQHDVKLKQDYTTFMIPASFLATACLRKISEQETSYLKACEAIRNDFYMDDFLSGAETIEEAIKLRDEVILIMKKAGMTLRKWSSNEPSIVSCMSDKENSNGCIFEEESITKILGLYWNANGDVLQYKVKEYNENTTISKRHILAETAAIFDPMGLVGPIIVQAKLIIQSLWQIRIGWDDPLPDHIRIEWVKYRKSLSMLNKLTIPRNIGGSQKLTNIQIHGFADASIKCYGACIFLRSTNEQGEHTAKLICAKSKVAPLKVISLPRLELCAALLLARLVSRIVPKLKLNIAKKYFWSDSKIALSWIASPSTKWKTFVAHRIGEIQELSNITDWSYVKSSENPADIISRGCDAEQISGMNLWWDGPEWLKNNTEDWPVTGKTSQNDNIEMLPESKIIRNIALVATGEFILFERYSSLNKILRIAAYWLRFRDFLVKKSSASVGPLKPEDLERANIGSVANTMESIRSYSALIAIVIMLTITEYFYKPAIIVLTGCSFIGFTLMADFPSLTQLRVSTYKLYYKITLTSYLGTAAINATSTAYIIGFSYLFSQISDRQQYQKATSIVSVSLQLGVFCGSVFSEIIVSITGGTYTFLPYCSAAAMFLSIISACLLPTKKGHSFRMTNMLNENTRLLENGLKNKMETREKNIVMMQSIKNNTAMENNLKGLLANFKTSYSDTVVLKRSILYAITMGSHSQTLINMNVLYSYIVSKPGNQDVLLNGYADAMFSLFGALGAYMIGKLKFDWNYYGDVFTAVCCSIMGILIMTCYFYNHLYFIYLSYILYGMFSQMVFVSNCSEIAKRLKNNAFSLVYGFNLFVSLLISAFMTTFYVQINFLDITIPGRFLFIGVMKKWKKTTYMMAIYLFLLELRPLDPFMTAYLLGPDANLSLNEIATSIDYIKTYASLFTSVLMFMTADYFLYKPNIIFLTVCPCISYFLMTGSPSLTQLRVSAFGIGTIYSGDMMGLCYLYAKIDVEKYQMATGIVTAAIQLGKVVGDFSAQITVNVTGGIYTILPYFNVFSLLLASVWASFFPSIERKNGRLKSKETCEKSSLLEYDVENKTKHFEQNRNTIEIDKEHKTVVFFTEEIWINFKSSYSNPIVLKKSLWYIMGMGAQILVLSNINVLYSYVVKKPGNHDKLSNGLAEAIVTLSGAAGAYLIGKIKCDWTRYGDIFTAFCSIVMGTLMMSCYFYNRLIFIYLAYVLYGLICQMHFVVVYSEIAKHLKKQCYSLVIEFNFFASLILVSFLTLILIQYNFMGITIPGRFLVIGGLYSTLGIIFLFIYLFEIGKK</sequence>
<feature type="transmembrane region" description="Helical" evidence="2">
    <location>
        <begin position="1312"/>
        <end position="1330"/>
    </location>
</feature>